<sequence>MDYDVKELEEYQYDDHTTFGHHLLRQVREVRGYLRRVQQELPTLQKYATPYRPPTEQQILRFQTITHLGEEEHPLDAKVVLTVQLNALCRVAKLSDTERHKLLLLCGPRYDQASGELRFSCERFPSRVQNKRYLSDLLDKVIAEAKNGEDTFADIPLTAVTNPRKVPVEKPKFPVEWLRPSTEAAAEEVEQIKAQSTMRHMKEATRAEPALPSTTASTA</sequence>
<organism evidence="3 4">
    <name type="scientific">Thamnocephalis sphaerospora</name>
    <dbReference type="NCBI Taxonomy" id="78915"/>
    <lineage>
        <taxon>Eukaryota</taxon>
        <taxon>Fungi</taxon>
        <taxon>Fungi incertae sedis</taxon>
        <taxon>Zoopagomycota</taxon>
        <taxon>Zoopagomycotina</taxon>
        <taxon>Zoopagomycetes</taxon>
        <taxon>Zoopagales</taxon>
        <taxon>Sigmoideomycetaceae</taxon>
        <taxon>Thamnocephalis</taxon>
    </lineage>
</organism>
<dbReference type="STRING" id="78915.A0A4P9XML6"/>
<dbReference type="Proteomes" id="UP000271241">
    <property type="component" value="Unassembled WGS sequence"/>
</dbReference>
<name>A0A4P9XML6_9FUNG</name>
<dbReference type="PANTHER" id="PTHR13490:SF0">
    <property type="entry name" value="SMALL RIBOSOMAL SUBUNIT PROTEIN MS35"/>
    <property type="match status" value="1"/>
</dbReference>
<dbReference type="OrthoDB" id="283424at2759"/>
<proteinExistence type="predicted"/>
<dbReference type="GO" id="GO:0003735">
    <property type="term" value="F:structural constituent of ribosome"/>
    <property type="evidence" value="ECO:0007669"/>
    <property type="project" value="InterPro"/>
</dbReference>
<dbReference type="InterPro" id="IPR019349">
    <property type="entry name" value="Ribosomal_mS35_mit"/>
</dbReference>
<evidence type="ECO:0000313" key="3">
    <source>
        <dbReference type="EMBL" id="RKP07042.1"/>
    </source>
</evidence>
<feature type="domain" description="Small ribosomal subunit protein mS35 mitochondrial conserved" evidence="2">
    <location>
        <begin position="50"/>
        <end position="177"/>
    </location>
</feature>
<gene>
    <name evidence="3" type="ORF">THASP1DRAFT_17648</name>
</gene>
<reference evidence="4" key="1">
    <citation type="journal article" date="2018" name="Nat. Microbiol.">
        <title>Leveraging single-cell genomics to expand the fungal tree of life.</title>
        <authorList>
            <person name="Ahrendt S.R."/>
            <person name="Quandt C.A."/>
            <person name="Ciobanu D."/>
            <person name="Clum A."/>
            <person name="Salamov A."/>
            <person name="Andreopoulos B."/>
            <person name="Cheng J.F."/>
            <person name="Woyke T."/>
            <person name="Pelin A."/>
            <person name="Henrissat B."/>
            <person name="Reynolds N.K."/>
            <person name="Benny G.L."/>
            <person name="Smith M.E."/>
            <person name="James T.Y."/>
            <person name="Grigoriev I.V."/>
        </authorList>
    </citation>
    <scope>NUCLEOTIDE SEQUENCE [LARGE SCALE GENOMIC DNA]</scope>
    <source>
        <strain evidence="4">RSA 1356</strain>
    </source>
</reference>
<dbReference type="AlphaFoldDB" id="A0A4P9XML6"/>
<dbReference type="InterPro" id="IPR039848">
    <property type="entry name" value="Ribosomal_mS35_mt"/>
</dbReference>
<evidence type="ECO:0000313" key="4">
    <source>
        <dbReference type="Proteomes" id="UP000271241"/>
    </source>
</evidence>
<dbReference type="GO" id="GO:0005763">
    <property type="term" value="C:mitochondrial small ribosomal subunit"/>
    <property type="evidence" value="ECO:0007669"/>
    <property type="project" value="TreeGrafter"/>
</dbReference>
<dbReference type="GO" id="GO:0032543">
    <property type="term" value="P:mitochondrial translation"/>
    <property type="evidence" value="ECO:0007669"/>
    <property type="project" value="InterPro"/>
</dbReference>
<dbReference type="PANTHER" id="PTHR13490">
    <property type="entry name" value="MITOCHONDRIAL 28S RIBOSOMAL PROTEIN S28"/>
    <property type="match status" value="1"/>
</dbReference>
<protein>
    <submittedName>
        <fullName evidence="3">Mitochondrial ribosomal subunit protein-domain-containing protein</fullName>
    </submittedName>
</protein>
<dbReference type="EMBL" id="KZ992776">
    <property type="protein sequence ID" value="RKP07042.1"/>
    <property type="molecule type" value="Genomic_DNA"/>
</dbReference>
<evidence type="ECO:0000259" key="2">
    <source>
        <dbReference type="Pfam" id="PF10213"/>
    </source>
</evidence>
<dbReference type="Pfam" id="PF10213">
    <property type="entry name" value="MRP-S28"/>
    <property type="match status" value="1"/>
</dbReference>
<accession>A0A4P9XML6</accession>
<keyword evidence="4" id="KW-1185">Reference proteome</keyword>
<evidence type="ECO:0000256" key="1">
    <source>
        <dbReference type="SAM" id="MobiDB-lite"/>
    </source>
</evidence>
<feature type="region of interest" description="Disordered" evidence="1">
    <location>
        <begin position="191"/>
        <end position="219"/>
    </location>
</feature>